<keyword evidence="2" id="KW-0805">Transcription regulation</keyword>
<dbReference type="EMBL" id="VDDA01000007">
    <property type="protein sequence ID" value="TNC12013.1"/>
    <property type="molecule type" value="Genomic_DNA"/>
</dbReference>
<evidence type="ECO:0000259" key="5">
    <source>
        <dbReference type="Pfam" id="PF04542"/>
    </source>
</evidence>
<proteinExistence type="inferred from homology"/>
<dbReference type="InterPro" id="IPR013325">
    <property type="entry name" value="RNA_pol_sigma_r2"/>
</dbReference>
<dbReference type="InterPro" id="IPR013324">
    <property type="entry name" value="RNA_pol_sigma_r3/r4-like"/>
</dbReference>
<dbReference type="InterPro" id="IPR007627">
    <property type="entry name" value="RNA_pol_sigma70_r2"/>
</dbReference>
<dbReference type="SUPFAM" id="SSF88946">
    <property type="entry name" value="Sigma2 domain of RNA polymerase sigma factors"/>
    <property type="match status" value="1"/>
</dbReference>
<feature type="domain" description="RNA polymerase sigma factor 70 region 4 type 2" evidence="6">
    <location>
        <begin position="120"/>
        <end position="170"/>
    </location>
</feature>
<comment type="similarity">
    <text evidence="1">Belongs to the sigma-70 factor family. ECF subfamily.</text>
</comment>
<dbReference type="InterPro" id="IPR036388">
    <property type="entry name" value="WH-like_DNA-bd_sf"/>
</dbReference>
<dbReference type="InterPro" id="IPR039425">
    <property type="entry name" value="RNA_pol_sigma-70-like"/>
</dbReference>
<reference evidence="7 8" key="1">
    <citation type="submission" date="2019-06" db="EMBL/GenBank/DDBJ databases">
        <title>Genome of Methylobacterium sp. 17Sr1-39.</title>
        <authorList>
            <person name="Seo T."/>
        </authorList>
    </citation>
    <scope>NUCLEOTIDE SEQUENCE [LARGE SCALE GENOMIC DNA]</scope>
    <source>
        <strain evidence="7 8">17Sr1-39</strain>
    </source>
</reference>
<dbReference type="Gene3D" id="1.10.10.10">
    <property type="entry name" value="Winged helix-like DNA-binding domain superfamily/Winged helix DNA-binding domain"/>
    <property type="match status" value="1"/>
</dbReference>
<dbReference type="RefSeq" id="WP_139036944.1">
    <property type="nucleotide sequence ID" value="NZ_VDDA01000007.1"/>
</dbReference>
<evidence type="ECO:0000256" key="1">
    <source>
        <dbReference type="ARBA" id="ARBA00010641"/>
    </source>
</evidence>
<name>A0A5C4LEB4_9HYPH</name>
<dbReference type="OrthoDB" id="9794372at2"/>
<dbReference type="GO" id="GO:0003677">
    <property type="term" value="F:DNA binding"/>
    <property type="evidence" value="ECO:0007669"/>
    <property type="project" value="InterPro"/>
</dbReference>
<protein>
    <submittedName>
        <fullName evidence="7">RNA polymerase sigma factor</fullName>
    </submittedName>
</protein>
<dbReference type="SUPFAM" id="SSF88659">
    <property type="entry name" value="Sigma3 and sigma4 domains of RNA polymerase sigma factors"/>
    <property type="match status" value="1"/>
</dbReference>
<organism evidence="7 8">
    <name type="scientific">Methylobacterium terricola</name>
    <dbReference type="NCBI Taxonomy" id="2583531"/>
    <lineage>
        <taxon>Bacteria</taxon>
        <taxon>Pseudomonadati</taxon>
        <taxon>Pseudomonadota</taxon>
        <taxon>Alphaproteobacteria</taxon>
        <taxon>Hyphomicrobiales</taxon>
        <taxon>Methylobacteriaceae</taxon>
        <taxon>Methylobacterium</taxon>
    </lineage>
</organism>
<dbReference type="PANTHER" id="PTHR43133">
    <property type="entry name" value="RNA POLYMERASE ECF-TYPE SIGMA FACTO"/>
    <property type="match status" value="1"/>
</dbReference>
<dbReference type="GO" id="GO:0006352">
    <property type="term" value="P:DNA-templated transcription initiation"/>
    <property type="evidence" value="ECO:0007669"/>
    <property type="project" value="InterPro"/>
</dbReference>
<dbReference type="AlphaFoldDB" id="A0A5C4LEB4"/>
<evidence type="ECO:0000256" key="4">
    <source>
        <dbReference type="ARBA" id="ARBA00023163"/>
    </source>
</evidence>
<feature type="domain" description="RNA polymerase sigma-70 region 2" evidence="5">
    <location>
        <begin position="18"/>
        <end position="84"/>
    </location>
</feature>
<evidence type="ECO:0000313" key="8">
    <source>
        <dbReference type="Proteomes" id="UP000305267"/>
    </source>
</evidence>
<accession>A0A5C4LEB4</accession>
<dbReference type="NCBIfam" id="TIGR02937">
    <property type="entry name" value="sigma70-ECF"/>
    <property type="match status" value="1"/>
</dbReference>
<dbReference type="Gene3D" id="1.10.1740.10">
    <property type="match status" value="1"/>
</dbReference>
<sequence length="181" mass="20291">MSAASKAGDERNAVLGLLYRLHQTAILRFLARKVGREDAHDLLQETFAKIARSETDIANIGNDKAFLLQVASNVAVDHGRRIRRSNRLIDRHEVDALLAVPDETARPDRAAQARIEGQHLARAVAEMPLRRAEVFRLSRLDGLSHQAIATRLGVSVRTVEAEIRMALDHCAERLDRVRPKR</sequence>
<dbReference type="Pfam" id="PF04542">
    <property type="entry name" value="Sigma70_r2"/>
    <property type="match status" value="1"/>
</dbReference>
<dbReference type="GO" id="GO:0016987">
    <property type="term" value="F:sigma factor activity"/>
    <property type="evidence" value="ECO:0007669"/>
    <property type="project" value="UniProtKB-KW"/>
</dbReference>
<keyword evidence="8" id="KW-1185">Reference proteome</keyword>
<evidence type="ECO:0000256" key="3">
    <source>
        <dbReference type="ARBA" id="ARBA00023082"/>
    </source>
</evidence>
<dbReference type="InterPro" id="IPR014284">
    <property type="entry name" value="RNA_pol_sigma-70_dom"/>
</dbReference>
<evidence type="ECO:0000313" key="7">
    <source>
        <dbReference type="EMBL" id="TNC12013.1"/>
    </source>
</evidence>
<evidence type="ECO:0000256" key="2">
    <source>
        <dbReference type="ARBA" id="ARBA00023015"/>
    </source>
</evidence>
<dbReference type="InterPro" id="IPR013249">
    <property type="entry name" value="RNA_pol_sigma70_r4_t2"/>
</dbReference>
<keyword evidence="3" id="KW-0731">Sigma factor</keyword>
<dbReference type="Proteomes" id="UP000305267">
    <property type="component" value="Unassembled WGS sequence"/>
</dbReference>
<comment type="caution">
    <text evidence="7">The sequence shown here is derived from an EMBL/GenBank/DDBJ whole genome shotgun (WGS) entry which is preliminary data.</text>
</comment>
<evidence type="ECO:0000259" key="6">
    <source>
        <dbReference type="Pfam" id="PF08281"/>
    </source>
</evidence>
<gene>
    <name evidence="7" type="ORF">FF100_17385</name>
</gene>
<dbReference type="PANTHER" id="PTHR43133:SF63">
    <property type="entry name" value="RNA POLYMERASE SIGMA FACTOR FECI-RELATED"/>
    <property type="match status" value="1"/>
</dbReference>
<keyword evidence="4" id="KW-0804">Transcription</keyword>
<dbReference type="Pfam" id="PF08281">
    <property type="entry name" value="Sigma70_r4_2"/>
    <property type="match status" value="1"/>
</dbReference>